<dbReference type="Pfam" id="PF13585">
    <property type="entry name" value="CHU_C"/>
    <property type="match status" value="1"/>
</dbReference>
<dbReference type="RefSeq" id="WP_245127653.1">
    <property type="nucleotide sequence ID" value="NZ_CP095068.1"/>
</dbReference>
<dbReference type="Gene3D" id="2.60.40.2700">
    <property type="match status" value="1"/>
</dbReference>
<protein>
    <submittedName>
        <fullName evidence="2">Gliding motility-associated C-terminal domain-containing protein</fullName>
    </submittedName>
</protein>
<keyword evidence="2" id="KW-0614">Plasmid</keyword>
<dbReference type="PROSITE" id="PS50093">
    <property type="entry name" value="PKD"/>
    <property type="match status" value="1"/>
</dbReference>
<gene>
    <name evidence="2" type="ORF">MUN86_29790</name>
</gene>
<dbReference type="Gene3D" id="2.60.40.10">
    <property type="entry name" value="Immunoglobulins"/>
    <property type="match status" value="2"/>
</dbReference>
<keyword evidence="3" id="KW-1185">Reference proteome</keyword>
<reference evidence="2" key="1">
    <citation type="submission" date="2022-04" db="EMBL/GenBank/DDBJ databases">
        <title>Hymenobacter sp. isolated from the air.</title>
        <authorList>
            <person name="Won M."/>
            <person name="Lee C.-M."/>
            <person name="Woen H.-Y."/>
            <person name="Kwon S.-W."/>
        </authorList>
    </citation>
    <scope>NUCLEOTIDE SEQUENCE</scope>
    <source>
        <strain evidence="2">5420S-77</strain>
        <plasmid evidence="2">unnamed7</plasmid>
    </source>
</reference>
<dbReference type="EMBL" id="CP095068">
    <property type="protein sequence ID" value="UOQ69805.1"/>
    <property type="molecule type" value="Genomic_DNA"/>
</dbReference>
<dbReference type="InterPro" id="IPR000601">
    <property type="entry name" value="PKD_dom"/>
</dbReference>
<geneLocation type="plasmid" evidence="2 3">
    <name>unnamed7</name>
</geneLocation>
<sequence>MEITFEAPSVNFENPTYAWTYATTTGATLGTSTLQNPVFTFPAPGDYAVTLRVTTSCFCRESQGLIRVPGPPTPGVIGPDQNICVGGTLAPITGTSAGEGTGQYTYVWQQSSDNIGWNDIPGATGASFTPTVTTNTYFRRLVTSGFCGKDTPSNSVQVTFLPSVTPTVAITAPPAQCPGTPLTLTAVATNAGAIPIFQWFVNNVAVAANTGPTLTSSTVVTGDQVRVVVTPTAGVCSTGTATATVTVTRTVAPAPTLTIAAQPAGPVCLGASLTFNVASVTEAGPAPDYQWQVNGTDVPGATGPTFTSTTLLQGQIVTARLRTTDACGQPAAAVSNGIPVQIQPPVTPTVALATPPVECPGTPLTFTAVPTDAGAAPTFQWFVNNAVVATGPTFTSNTLVTGDQVRVEVTPTAGLCTTGTATATVTVTRTVPTPQPTLTIAVQPNGPVCPGTPLSFTITNVTEAGPAPEYQWQIDGADVAGATNTTFTSSTLLQGQIVTLRLRTANNCGQPVAVVSNGVPAQILPLVTPTVSLAAPPVACPGTPLTFTAVPTNVGNAPTFRWLVNNVAVASGPTFTSSTLVTGDQVSVEVTPTAGICSTGLATTTVTVTRTLAPAPVLAIAVQPGGPVCLGAPLTFSIASVTEAGPTPEYQWQVNGIDVVGATGPVFTSTTLREGQTVTARLRTTNVCGQPVTAVSNGVAVRIQPPVDVDAGPDKEILAGTSVVLEGRADGNYPVRWTTTTGQTFLGNDRLQPTVSPTVTTTYTLSAGEGGCADSDQVTVTVRPPIRIPNAFTPNGDGRDDTWQIEFIEQFPDNTVTVFNRWGNKIFSANNYSRANEWRGDINGQPAPVGTYYYVVVTKGPLGKSYSGSITILY</sequence>
<evidence type="ECO:0000313" key="2">
    <source>
        <dbReference type="EMBL" id="UOQ69805.1"/>
    </source>
</evidence>
<dbReference type="NCBIfam" id="TIGR04131">
    <property type="entry name" value="Bac_Flav_CTERM"/>
    <property type="match status" value="1"/>
</dbReference>
<dbReference type="SUPFAM" id="SSF49299">
    <property type="entry name" value="PKD domain"/>
    <property type="match status" value="1"/>
</dbReference>
<accession>A0ABY4GFS1</accession>
<dbReference type="Proteomes" id="UP000830401">
    <property type="component" value="Plasmid unnamed7"/>
</dbReference>
<feature type="domain" description="PKD" evidence="1">
    <location>
        <begin position="1"/>
        <end position="56"/>
    </location>
</feature>
<organism evidence="2 3">
    <name type="scientific">Hymenobacter volaticus</name>
    <dbReference type="NCBI Taxonomy" id="2932254"/>
    <lineage>
        <taxon>Bacteria</taxon>
        <taxon>Pseudomonadati</taxon>
        <taxon>Bacteroidota</taxon>
        <taxon>Cytophagia</taxon>
        <taxon>Cytophagales</taxon>
        <taxon>Hymenobacteraceae</taxon>
        <taxon>Hymenobacter</taxon>
    </lineage>
</organism>
<dbReference type="InterPro" id="IPR026341">
    <property type="entry name" value="T9SS_type_B"/>
</dbReference>
<proteinExistence type="predicted"/>
<evidence type="ECO:0000259" key="1">
    <source>
        <dbReference type="PROSITE" id="PS50093"/>
    </source>
</evidence>
<dbReference type="InterPro" id="IPR013783">
    <property type="entry name" value="Ig-like_fold"/>
</dbReference>
<evidence type="ECO:0000313" key="3">
    <source>
        <dbReference type="Proteomes" id="UP000830401"/>
    </source>
</evidence>
<name>A0ABY4GFS1_9BACT</name>
<dbReference type="InterPro" id="IPR035986">
    <property type="entry name" value="PKD_dom_sf"/>
</dbReference>